<dbReference type="AlphaFoldDB" id="A0A2V3PTG3"/>
<evidence type="ECO:0000313" key="2">
    <source>
        <dbReference type="Proteomes" id="UP000247973"/>
    </source>
</evidence>
<name>A0A2V3PTG3_9BACT</name>
<proteinExistence type="predicted"/>
<dbReference type="PROSITE" id="PS51257">
    <property type="entry name" value="PROKAR_LIPOPROTEIN"/>
    <property type="match status" value="1"/>
</dbReference>
<accession>A0A2V3PTG3</accession>
<reference evidence="1 2" key="1">
    <citation type="submission" date="2018-03" db="EMBL/GenBank/DDBJ databases">
        <title>Genomic Encyclopedia of Archaeal and Bacterial Type Strains, Phase II (KMG-II): from individual species to whole genera.</title>
        <authorList>
            <person name="Goeker M."/>
        </authorList>
    </citation>
    <scope>NUCLEOTIDE SEQUENCE [LARGE SCALE GENOMIC DNA]</scope>
    <source>
        <strain evidence="1 2">DSM 100214</strain>
    </source>
</reference>
<sequence>MQIKNLLFTTALVVVFGFSACSDDDENITVKDAKLKLISSKSEIVPFEDIKVSVDVDLELLYNTYDSITWNANGAASDYGFFGNQWSQVDDERDLRITDYRFGKYKVYVLGYKDGIVISKDSIEYKVNKPNADFISINWGQSTRDQYLSYVTGITPNQYMSTHEGWTKIGGVSLNLNHIVSEKDTEYATFRFMPWTSEANFRNVKLRSIPDINDFDWHEETDRGDSPARYDMEYTFHHNYLIELYGNPSLVYNGDDVTKTTLTDEYGKRFAYKLEGGYYPVEIWNTPSSNICLIRANNSMGGVNQKGICLVVAEPRK</sequence>
<protein>
    <submittedName>
        <fullName evidence="1">Uncharacterized protein</fullName>
    </submittedName>
</protein>
<evidence type="ECO:0000313" key="1">
    <source>
        <dbReference type="EMBL" id="PXV62481.1"/>
    </source>
</evidence>
<keyword evidence="2" id="KW-1185">Reference proteome</keyword>
<dbReference type="OrthoDB" id="702091at2"/>
<dbReference type="EMBL" id="QICL01000019">
    <property type="protein sequence ID" value="PXV62481.1"/>
    <property type="molecule type" value="Genomic_DNA"/>
</dbReference>
<organism evidence="1 2">
    <name type="scientific">Dysgonomonas alginatilytica</name>
    <dbReference type="NCBI Taxonomy" id="1605892"/>
    <lineage>
        <taxon>Bacteria</taxon>
        <taxon>Pseudomonadati</taxon>
        <taxon>Bacteroidota</taxon>
        <taxon>Bacteroidia</taxon>
        <taxon>Bacteroidales</taxon>
        <taxon>Dysgonomonadaceae</taxon>
        <taxon>Dysgonomonas</taxon>
    </lineage>
</organism>
<gene>
    <name evidence="1" type="ORF">CLV62_11921</name>
</gene>
<dbReference type="RefSeq" id="WP_110311395.1">
    <property type="nucleotide sequence ID" value="NZ_QICL01000019.1"/>
</dbReference>
<dbReference type="Proteomes" id="UP000247973">
    <property type="component" value="Unassembled WGS sequence"/>
</dbReference>
<comment type="caution">
    <text evidence="1">The sequence shown here is derived from an EMBL/GenBank/DDBJ whole genome shotgun (WGS) entry which is preliminary data.</text>
</comment>